<sequence>TEIHAEKQAERQRLAQRVINFDCYSKTVWHTLNTSHYSKLKSSKQFEAAYDAWKDILVCVQQIETQTTEASSFGTKQSALETIRKILKSILLVNDTLGHEVRKKLQSDDEIVNVMIGILEHMSLEER</sequence>
<comment type="caution">
    <text evidence="1">The sequence shown here is derived from an EMBL/GenBank/DDBJ whole genome shotgun (WGS) entry which is preliminary data.</text>
</comment>
<dbReference type="OrthoDB" id="4364733at2759"/>
<dbReference type="AlphaFoldDB" id="A0A9P9D532"/>
<name>A0A9P9D532_9HYPO</name>
<evidence type="ECO:0000313" key="2">
    <source>
        <dbReference type="Proteomes" id="UP000738349"/>
    </source>
</evidence>
<reference evidence="1" key="1">
    <citation type="journal article" date="2021" name="Nat. Commun.">
        <title>Genetic determinants of endophytism in the Arabidopsis root mycobiome.</title>
        <authorList>
            <person name="Mesny F."/>
            <person name="Miyauchi S."/>
            <person name="Thiergart T."/>
            <person name="Pickel B."/>
            <person name="Atanasova L."/>
            <person name="Karlsson M."/>
            <person name="Huettel B."/>
            <person name="Barry K.W."/>
            <person name="Haridas S."/>
            <person name="Chen C."/>
            <person name="Bauer D."/>
            <person name="Andreopoulos W."/>
            <person name="Pangilinan J."/>
            <person name="LaButti K."/>
            <person name="Riley R."/>
            <person name="Lipzen A."/>
            <person name="Clum A."/>
            <person name="Drula E."/>
            <person name="Henrissat B."/>
            <person name="Kohler A."/>
            <person name="Grigoriev I.V."/>
            <person name="Martin F.M."/>
            <person name="Hacquard S."/>
        </authorList>
    </citation>
    <scope>NUCLEOTIDE SEQUENCE</scope>
    <source>
        <strain evidence="1">MPI-CAGE-AT-0147</strain>
    </source>
</reference>
<keyword evidence="2" id="KW-1185">Reference proteome</keyword>
<organism evidence="1 2">
    <name type="scientific">Dactylonectria macrodidyma</name>
    <dbReference type="NCBI Taxonomy" id="307937"/>
    <lineage>
        <taxon>Eukaryota</taxon>
        <taxon>Fungi</taxon>
        <taxon>Dikarya</taxon>
        <taxon>Ascomycota</taxon>
        <taxon>Pezizomycotina</taxon>
        <taxon>Sordariomycetes</taxon>
        <taxon>Hypocreomycetidae</taxon>
        <taxon>Hypocreales</taxon>
        <taxon>Nectriaceae</taxon>
        <taxon>Dactylonectria</taxon>
    </lineage>
</organism>
<accession>A0A9P9D532</accession>
<dbReference type="EMBL" id="JAGMUV010000037">
    <property type="protein sequence ID" value="KAH7112642.1"/>
    <property type="molecule type" value="Genomic_DNA"/>
</dbReference>
<evidence type="ECO:0000313" key="1">
    <source>
        <dbReference type="EMBL" id="KAH7112642.1"/>
    </source>
</evidence>
<feature type="non-terminal residue" evidence="1">
    <location>
        <position position="127"/>
    </location>
</feature>
<gene>
    <name evidence="1" type="ORF">EDB81DRAFT_595520</name>
</gene>
<feature type="non-terminal residue" evidence="1">
    <location>
        <position position="1"/>
    </location>
</feature>
<proteinExistence type="predicted"/>
<dbReference type="Proteomes" id="UP000738349">
    <property type="component" value="Unassembled WGS sequence"/>
</dbReference>
<protein>
    <submittedName>
        <fullName evidence="1">Uncharacterized protein</fullName>
    </submittedName>
</protein>